<evidence type="ECO:0000259" key="1">
    <source>
        <dbReference type="PROSITE" id="PS51186"/>
    </source>
</evidence>
<dbReference type="Proteomes" id="UP000639859">
    <property type="component" value="Unassembled WGS sequence"/>
</dbReference>
<dbReference type="InterPro" id="IPR016181">
    <property type="entry name" value="Acyl_CoA_acyltransferase"/>
</dbReference>
<dbReference type="PANTHER" id="PTHR43072:SF8">
    <property type="entry name" value="ACYLTRANSFERASE FABY-RELATED"/>
    <property type="match status" value="1"/>
</dbReference>
<dbReference type="InterPro" id="IPR000182">
    <property type="entry name" value="GNAT_dom"/>
</dbReference>
<accession>A0ABS0SWD9</accession>
<protein>
    <submittedName>
        <fullName evidence="2">N-acetyltransferase</fullName>
    </submittedName>
</protein>
<proteinExistence type="predicted"/>
<feature type="domain" description="N-acetyltransferase" evidence="1">
    <location>
        <begin position="4"/>
        <end position="167"/>
    </location>
</feature>
<gene>
    <name evidence="2" type="ORF">I4Q42_09660</name>
</gene>
<keyword evidence="3" id="KW-1185">Reference proteome</keyword>
<dbReference type="PANTHER" id="PTHR43072">
    <property type="entry name" value="N-ACETYLTRANSFERASE"/>
    <property type="match status" value="1"/>
</dbReference>
<dbReference type="CDD" id="cd04301">
    <property type="entry name" value="NAT_SF"/>
    <property type="match status" value="1"/>
</dbReference>
<organism evidence="2 3">
    <name type="scientific">Caulobacter hibisci</name>
    <dbReference type="NCBI Taxonomy" id="2035993"/>
    <lineage>
        <taxon>Bacteria</taxon>
        <taxon>Pseudomonadati</taxon>
        <taxon>Pseudomonadota</taxon>
        <taxon>Alphaproteobacteria</taxon>
        <taxon>Caulobacterales</taxon>
        <taxon>Caulobacteraceae</taxon>
        <taxon>Caulobacter</taxon>
    </lineage>
</organism>
<name>A0ABS0SWD9_9CAUL</name>
<dbReference type="Gene3D" id="3.40.630.30">
    <property type="match status" value="1"/>
</dbReference>
<comment type="caution">
    <text evidence="2">The sequence shown here is derived from an EMBL/GenBank/DDBJ whole genome shotgun (WGS) entry which is preliminary data.</text>
</comment>
<sequence length="184" mass="19579">MSDLIIRPSTDADVPAITAIYGWNVLNGLGTFEEIPPDEAEMARRRATFLERGLPYLVAEQDGQVLGYAYAGPFRLRAAYRYTVEDSIYVAPEAAGKGVGKTLLAALIAACEGLGLRQICAVIGDSGNAASIGVHASLGFEHKGVFPDMGYKFGRWVDLVWMQRSLNGGGQTPPDAPGMSLSGV</sequence>
<evidence type="ECO:0000313" key="3">
    <source>
        <dbReference type="Proteomes" id="UP000639859"/>
    </source>
</evidence>
<dbReference type="PROSITE" id="PS51186">
    <property type="entry name" value="GNAT"/>
    <property type="match status" value="1"/>
</dbReference>
<dbReference type="SUPFAM" id="SSF55729">
    <property type="entry name" value="Acyl-CoA N-acyltransferases (Nat)"/>
    <property type="match status" value="1"/>
</dbReference>
<dbReference type="RefSeq" id="WP_198575853.1">
    <property type="nucleotide sequence ID" value="NZ_JADWOX010000005.1"/>
</dbReference>
<reference evidence="2 3" key="1">
    <citation type="submission" date="2020-11" db="EMBL/GenBank/DDBJ databases">
        <title>genome sequence of strain KACC 18849.</title>
        <authorList>
            <person name="Gao J."/>
            <person name="Zhang X."/>
        </authorList>
    </citation>
    <scope>NUCLEOTIDE SEQUENCE [LARGE SCALE GENOMIC DNA]</scope>
    <source>
        <strain evidence="2 3">KACC 18849</strain>
    </source>
</reference>
<evidence type="ECO:0000313" key="2">
    <source>
        <dbReference type="EMBL" id="MBI1683936.1"/>
    </source>
</evidence>
<dbReference type="EMBL" id="JADWOX010000005">
    <property type="protein sequence ID" value="MBI1683936.1"/>
    <property type="molecule type" value="Genomic_DNA"/>
</dbReference>
<dbReference type="Pfam" id="PF00583">
    <property type="entry name" value="Acetyltransf_1"/>
    <property type="match status" value="1"/>
</dbReference>